<dbReference type="KEGG" id="bcom:BAUCODRAFT_304746"/>
<dbReference type="Proteomes" id="UP000011761">
    <property type="component" value="Unassembled WGS sequence"/>
</dbReference>
<evidence type="ECO:0000256" key="1">
    <source>
        <dbReference type="SAM" id="MobiDB-lite"/>
    </source>
</evidence>
<dbReference type="GeneID" id="19111236"/>
<dbReference type="AlphaFoldDB" id="M2MYP1"/>
<protein>
    <submittedName>
        <fullName evidence="2">Uncharacterized protein</fullName>
    </submittedName>
</protein>
<dbReference type="HOGENOM" id="CLU_2133066_0_0_1"/>
<feature type="region of interest" description="Disordered" evidence="1">
    <location>
        <begin position="93"/>
        <end position="113"/>
    </location>
</feature>
<keyword evidence="3" id="KW-1185">Reference proteome</keyword>
<reference evidence="2 3" key="1">
    <citation type="journal article" date="2012" name="PLoS Pathog.">
        <title>Diverse lifestyles and strategies of plant pathogenesis encoded in the genomes of eighteen Dothideomycetes fungi.</title>
        <authorList>
            <person name="Ohm R.A."/>
            <person name="Feau N."/>
            <person name="Henrissat B."/>
            <person name="Schoch C.L."/>
            <person name="Horwitz B.A."/>
            <person name="Barry K.W."/>
            <person name="Condon B.J."/>
            <person name="Copeland A.C."/>
            <person name="Dhillon B."/>
            <person name="Glaser F."/>
            <person name="Hesse C.N."/>
            <person name="Kosti I."/>
            <person name="LaButti K."/>
            <person name="Lindquist E.A."/>
            <person name="Lucas S."/>
            <person name="Salamov A.A."/>
            <person name="Bradshaw R.E."/>
            <person name="Ciuffetti L."/>
            <person name="Hamelin R.C."/>
            <person name="Kema G.H.J."/>
            <person name="Lawrence C."/>
            <person name="Scott J.A."/>
            <person name="Spatafora J.W."/>
            <person name="Turgeon B.G."/>
            <person name="de Wit P.J.G.M."/>
            <person name="Zhong S."/>
            <person name="Goodwin S.B."/>
            <person name="Grigoriev I.V."/>
        </authorList>
    </citation>
    <scope>NUCLEOTIDE SEQUENCE [LARGE SCALE GENOMIC DNA]</scope>
    <source>
        <strain evidence="2 3">UAMH 10762</strain>
    </source>
</reference>
<proteinExistence type="predicted"/>
<sequence>MRTKRERHGGADRSLRPCNQLRWGASVLPLRHSSCVVGVTNRKLLRSTTSLSHLCYRQTQYRAPSRVLKTKKLRKQVYDSAFLRVLAAATVTGSSLPPPRAKAMISRPTSNDF</sequence>
<organism evidence="2 3">
    <name type="scientific">Baudoinia panamericana (strain UAMH 10762)</name>
    <name type="common">Angels' share fungus</name>
    <name type="synonym">Baudoinia compniacensis (strain UAMH 10762)</name>
    <dbReference type="NCBI Taxonomy" id="717646"/>
    <lineage>
        <taxon>Eukaryota</taxon>
        <taxon>Fungi</taxon>
        <taxon>Dikarya</taxon>
        <taxon>Ascomycota</taxon>
        <taxon>Pezizomycotina</taxon>
        <taxon>Dothideomycetes</taxon>
        <taxon>Dothideomycetidae</taxon>
        <taxon>Mycosphaerellales</taxon>
        <taxon>Teratosphaeriaceae</taxon>
        <taxon>Baudoinia</taxon>
    </lineage>
</organism>
<dbReference type="EMBL" id="KB445563">
    <property type="protein sequence ID" value="EMC91789.1"/>
    <property type="molecule type" value="Genomic_DNA"/>
</dbReference>
<dbReference type="RefSeq" id="XP_007681222.1">
    <property type="nucleotide sequence ID" value="XM_007683032.1"/>
</dbReference>
<name>M2MYP1_BAUPA</name>
<gene>
    <name evidence="2" type="ORF">BAUCODRAFT_304746</name>
</gene>
<accession>M2MYP1</accession>
<evidence type="ECO:0000313" key="2">
    <source>
        <dbReference type="EMBL" id="EMC91789.1"/>
    </source>
</evidence>
<evidence type="ECO:0000313" key="3">
    <source>
        <dbReference type="Proteomes" id="UP000011761"/>
    </source>
</evidence>